<feature type="region of interest" description="Disordered" evidence="1">
    <location>
        <begin position="259"/>
        <end position="319"/>
    </location>
</feature>
<dbReference type="InterPro" id="IPR021109">
    <property type="entry name" value="Peptidase_aspartic_dom_sf"/>
</dbReference>
<dbReference type="EMBL" id="KV424056">
    <property type="protein sequence ID" value="KZT52770.1"/>
    <property type="molecule type" value="Genomic_DNA"/>
</dbReference>
<reference evidence="2 3" key="1">
    <citation type="journal article" date="2016" name="Mol. Biol. Evol.">
        <title>Comparative Genomics of Early-Diverging Mushroom-Forming Fungi Provides Insights into the Origins of Lignocellulose Decay Capabilities.</title>
        <authorList>
            <person name="Nagy L.G."/>
            <person name="Riley R."/>
            <person name="Tritt A."/>
            <person name="Adam C."/>
            <person name="Daum C."/>
            <person name="Floudas D."/>
            <person name="Sun H."/>
            <person name="Yadav J.S."/>
            <person name="Pangilinan J."/>
            <person name="Larsson K.H."/>
            <person name="Matsuura K."/>
            <person name="Barry K."/>
            <person name="Labutti K."/>
            <person name="Kuo R."/>
            <person name="Ohm R.A."/>
            <person name="Bhattacharya S.S."/>
            <person name="Shirouzu T."/>
            <person name="Yoshinaga Y."/>
            <person name="Martin F.M."/>
            <person name="Grigoriev I.V."/>
            <person name="Hibbett D.S."/>
        </authorList>
    </citation>
    <scope>NUCLEOTIDE SEQUENCE [LARGE SCALE GENOMIC DNA]</scope>
    <source>
        <strain evidence="2 3">HHB12733</strain>
    </source>
</reference>
<dbReference type="AlphaFoldDB" id="A0A165DGZ9"/>
<sequence>MPLLESRELNEVKEWVGLMELWLEAREVEAGKQMLKAQAGLREPELIAWYRLEKATYQAMSFADWSKELLAYVTPTDYLNNLLDDLRTCKQSSNQDIDTYIRELRSDNNRLDADNQVSGDQLCTIIRAGVLEDLCARLHLDDKLQATKSLKELALGLSKLNKVLNLDNNHIKAATSHHYKREQKHTQTSSASIPMCPGATTQTTMSSSTNTTFAAKLTNLERKYLTTFDGCNKCRKIKTGGPHASCNFATAEEAKEVAHKAAEWDARGQPQSSKKTSDVKVKVEARAPSSQNAKATKATSKKPKKLILPPSSSNEADTDISSEEYASAEDDVYVSTNVATTTVPFRVSHRSEDALIDSGCSALLISDLLATELNLPHCQLPQSQVVEQALRDEKGRQHKLREYVELALYHPKSHFKTCKLPFKVAPLDGQYLILGTPFLKEYDIVLEFSPPAVILKSLGYSYNMLSGRTQTQSTLNSVAALLAAICVALHCSKDLEPTEDLQQANQRLMTEYSNHFPPDIPDLGPVPPALPREDLDTAHIQLQDPRKKI</sequence>
<accession>A0A165DGZ9</accession>
<keyword evidence="3" id="KW-1185">Reference proteome</keyword>
<evidence type="ECO:0000313" key="3">
    <source>
        <dbReference type="Proteomes" id="UP000076842"/>
    </source>
</evidence>
<feature type="compositionally biased region" description="Basic and acidic residues" evidence="1">
    <location>
        <begin position="275"/>
        <end position="285"/>
    </location>
</feature>
<gene>
    <name evidence="2" type="ORF">CALCODRAFT_486883</name>
</gene>
<dbReference type="Gene3D" id="2.40.70.10">
    <property type="entry name" value="Acid Proteases"/>
    <property type="match status" value="1"/>
</dbReference>
<evidence type="ECO:0000313" key="2">
    <source>
        <dbReference type="EMBL" id="KZT52770.1"/>
    </source>
</evidence>
<proteinExistence type="predicted"/>
<protein>
    <submittedName>
        <fullName evidence="2">Uncharacterized protein</fullName>
    </submittedName>
</protein>
<dbReference type="Proteomes" id="UP000076842">
    <property type="component" value="Unassembled WGS sequence"/>
</dbReference>
<evidence type="ECO:0000256" key="1">
    <source>
        <dbReference type="SAM" id="MobiDB-lite"/>
    </source>
</evidence>
<dbReference type="STRING" id="1353952.A0A165DGZ9"/>
<dbReference type="InParanoid" id="A0A165DGZ9"/>
<dbReference type="CDD" id="cd00303">
    <property type="entry name" value="retropepsin_like"/>
    <property type="match status" value="1"/>
</dbReference>
<name>A0A165DGZ9_9BASI</name>
<organism evidence="2 3">
    <name type="scientific">Calocera cornea HHB12733</name>
    <dbReference type="NCBI Taxonomy" id="1353952"/>
    <lineage>
        <taxon>Eukaryota</taxon>
        <taxon>Fungi</taxon>
        <taxon>Dikarya</taxon>
        <taxon>Basidiomycota</taxon>
        <taxon>Agaricomycotina</taxon>
        <taxon>Dacrymycetes</taxon>
        <taxon>Dacrymycetales</taxon>
        <taxon>Dacrymycetaceae</taxon>
        <taxon>Calocera</taxon>
    </lineage>
</organism>